<evidence type="ECO:0000313" key="13">
    <source>
        <dbReference type="EnsemblMetazoa" id="CapteP175514"/>
    </source>
</evidence>
<comment type="subcellular location">
    <subcellularLocation>
        <location evidence="1">Nucleus</location>
    </subcellularLocation>
</comment>
<feature type="domain" description="Cullin family profile" evidence="11">
    <location>
        <begin position="305"/>
        <end position="535"/>
    </location>
</feature>
<dbReference type="InterPro" id="IPR016158">
    <property type="entry name" value="Cullin_homology"/>
</dbReference>
<dbReference type="Gene3D" id="1.10.10.10">
    <property type="entry name" value="Winged helix-like DNA-binding domain superfamily/Winged helix DNA-binding domain"/>
    <property type="match status" value="1"/>
</dbReference>
<dbReference type="EMBL" id="AMQN01009986">
    <property type="status" value="NOT_ANNOTATED_CDS"/>
    <property type="molecule type" value="Genomic_DNA"/>
</dbReference>
<dbReference type="Pfam" id="PF26557">
    <property type="entry name" value="Cullin_AB"/>
    <property type="match status" value="1"/>
</dbReference>
<evidence type="ECO:0000256" key="5">
    <source>
        <dbReference type="ARBA" id="ARBA00022786"/>
    </source>
</evidence>
<dbReference type="GO" id="GO:0031462">
    <property type="term" value="C:Cul2-RING ubiquitin ligase complex"/>
    <property type="evidence" value="ECO:0007669"/>
    <property type="project" value="UniProtKB-ARBA"/>
</dbReference>
<dbReference type="Proteomes" id="UP000014760">
    <property type="component" value="Unassembled WGS sequence"/>
</dbReference>
<evidence type="ECO:0000256" key="3">
    <source>
        <dbReference type="ARBA" id="ARBA00006019"/>
    </source>
</evidence>
<keyword evidence="4" id="KW-1017">Isopeptide bond</keyword>
<dbReference type="FunFam" id="1.20.1310.10:FF:000012">
    <property type="entry name" value="Cullin 2"/>
    <property type="match status" value="1"/>
</dbReference>
<dbReference type="OrthoDB" id="27073at2759"/>
<organism evidence="12">
    <name type="scientific">Capitella teleta</name>
    <name type="common">Polychaete worm</name>
    <dbReference type="NCBI Taxonomy" id="283909"/>
    <lineage>
        <taxon>Eukaryota</taxon>
        <taxon>Metazoa</taxon>
        <taxon>Spiralia</taxon>
        <taxon>Lophotrochozoa</taxon>
        <taxon>Annelida</taxon>
        <taxon>Polychaeta</taxon>
        <taxon>Sedentaria</taxon>
        <taxon>Scolecida</taxon>
        <taxon>Capitellidae</taxon>
        <taxon>Capitella</taxon>
    </lineage>
</organism>
<dbReference type="SUPFAM" id="SSF46785">
    <property type="entry name" value="Winged helix' DNA-binding domain"/>
    <property type="match status" value="1"/>
</dbReference>
<evidence type="ECO:0000259" key="11">
    <source>
        <dbReference type="PROSITE" id="PS50069"/>
    </source>
</evidence>
<dbReference type="InterPro" id="IPR016157">
    <property type="entry name" value="Cullin_CS"/>
</dbReference>
<dbReference type="FunCoup" id="R7U038">
    <property type="interactions" value="1546"/>
</dbReference>
<sequence length="660" mass="76597">MLVTYHKHWQHYSRGSGYLNQLYGYLNSQFIHKQQHSEADINYGGFGIELQEQLLEIGALALDIWKRVMVEPLKENLAQLLLEEMEKDRRDGNVRQSIIHSVINSLVHVDEYKKKSPLKLYEDVFEVKFLRETGEYYHREALQLLDDCTCSEYMDKVIQRLDDEDMRSRKFLHPSSYCKVTKECEQKMVADHLAFLHSECRNMVAKEKRHDMSNLYRLLCPISKGLDIFVQDVKEHIKQEGLTAVASLKGDSVPSQFVESLLEVHAKYSDLITEVFKGDQHFIGALDKAFAAVINHRSNFKSNCRSPELVAKYCDSLLKKTAKGMSETEIDDKLSQSITIFRYLDDKDIYQRFYARMLAKRLIYTQFHSMDAEESMINRLKQACGYEFTNKLHRMFTDMSISSDLNSKFSDFCKEDSTDLGINFSILVLQAGAWPIGQNNLPTFAIPQELEKSVRMFEVFYGRHFNGRKLTWMHSFCNAELKLTYLKRPYIVTLGTFHMALLLPFNSSHSVSFRDLVDISRLPEKELLKQVQVLLDAKIIVSNESTATMDGVFSLNLEYTNKRTKFKIITSVQRETPQEVEQTMSNVDEDRKMYVQAAIVRTMKARKVLKHNALIQEVISQSRARFAPSISMIKKCIETLIDKQYIERSSTSTDEYSYIA</sequence>
<comment type="similarity">
    <text evidence="3 9 10">Belongs to the cullin family.</text>
</comment>
<evidence type="ECO:0000256" key="6">
    <source>
        <dbReference type="ARBA" id="ARBA00022843"/>
    </source>
</evidence>
<dbReference type="InterPro" id="IPR059120">
    <property type="entry name" value="Cullin-like_AB"/>
</dbReference>
<dbReference type="PROSITE" id="PS50069">
    <property type="entry name" value="CULLIN_2"/>
    <property type="match status" value="1"/>
</dbReference>
<dbReference type="SMART" id="SM00182">
    <property type="entry name" value="CULLIN"/>
    <property type="match status" value="1"/>
</dbReference>
<dbReference type="PANTHER" id="PTHR11932">
    <property type="entry name" value="CULLIN"/>
    <property type="match status" value="1"/>
</dbReference>
<reference evidence="13" key="3">
    <citation type="submission" date="2015-06" db="UniProtKB">
        <authorList>
            <consortium name="EnsemblMetazoa"/>
        </authorList>
    </citation>
    <scope>IDENTIFICATION</scope>
</reference>
<dbReference type="STRING" id="283909.R7U038"/>
<dbReference type="SUPFAM" id="SSF75632">
    <property type="entry name" value="Cullin homology domain"/>
    <property type="match status" value="1"/>
</dbReference>
<dbReference type="InterPro" id="IPR036388">
    <property type="entry name" value="WH-like_DNA-bd_sf"/>
</dbReference>
<dbReference type="Pfam" id="PF00888">
    <property type="entry name" value="Cullin"/>
    <property type="match status" value="1"/>
</dbReference>
<dbReference type="FunFam" id="1.10.10.10:FF:000014">
    <property type="entry name" value="Cullin 1"/>
    <property type="match status" value="1"/>
</dbReference>
<evidence type="ECO:0000313" key="14">
    <source>
        <dbReference type="Proteomes" id="UP000014760"/>
    </source>
</evidence>
<proteinExistence type="inferred from homology"/>
<dbReference type="EnsemblMetazoa" id="CapteT175514">
    <property type="protein sequence ID" value="CapteP175514"/>
    <property type="gene ID" value="CapteG175514"/>
</dbReference>
<evidence type="ECO:0000256" key="7">
    <source>
        <dbReference type="ARBA" id="ARBA00023242"/>
    </source>
</evidence>
<dbReference type="PROSITE" id="PS01256">
    <property type="entry name" value="CULLIN_1"/>
    <property type="match status" value="1"/>
</dbReference>
<dbReference type="InterPro" id="IPR045093">
    <property type="entry name" value="Cullin"/>
</dbReference>
<reference evidence="14" key="1">
    <citation type="submission" date="2012-12" db="EMBL/GenBank/DDBJ databases">
        <authorList>
            <person name="Hellsten U."/>
            <person name="Grimwood J."/>
            <person name="Chapman J.A."/>
            <person name="Shapiro H."/>
            <person name="Aerts A."/>
            <person name="Otillar R.P."/>
            <person name="Terry A.Y."/>
            <person name="Boore J.L."/>
            <person name="Simakov O."/>
            <person name="Marletaz F."/>
            <person name="Cho S.-J."/>
            <person name="Edsinger-Gonzales E."/>
            <person name="Havlak P."/>
            <person name="Kuo D.-H."/>
            <person name="Larsson T."/>
            <person name="Lv J."/>
            <person name="Arendt D."/>
            <person name="Savage R."/>
            <person name="Osoegawa K."/>
            <person name="de Jong P."/>
            <person name="Lindberg D.R."/>
            <person name="Seaver E.C."/>
            <person name="Weisblat D.A."/>
            <person name="Putnam N.H."/>
            <person name="Grigoriev I.V."/>
            <person name="Rokhsar D.S."/>
        </authorList>
    </citation>
    <scope>NUCLEOTIDE SEQUENCE</scope>
    <source>
        <strain evidence="14">I ESC-2004</strain>
    </source>
</reference>
<evidence type="ECO:0000256" key="2">
    <source>
        <dbReference type="ARBA" id="ARBA00004906"/>
    </source>
</evidence>
<dbReference type="Gene3D" id="1.20.1310.10">
    <property type="entry name" value="Cullin Repeats"/>
    <property type="match status" value="4"/>
</dbReference>
<protein>
    <recommendedName>
        <fullName evidence="8">Cullin-2</fullName>
    </recommendedName>
</protein>
<reference evidence="12 14" key="2">
    <citation type="journal article" date="2013" name="Nature">
        <title>Insights into bilaterian evolution from three spiralian genomes.</title>
        <authorList>
            <person name="Simakov O."/>
            <person name="Marletaz F."/>
            <person name="Cho S.J."/>
            <person name="Edsinger-Gonzales E."/>
            <person name="Havlak P."/>
            <person name="Hellsten U."/>
            <person name="Kuo D.H."/>
            <person name="Larsson T."/>
            <person name="Lv J."/>
            <person name="Arendt D."/>
            <person name="Savage R."/>
            <person name="Osoegawa K."/>
            <person name="de Jong P."/>
            <person name="Grimwood J."/>
            <person name="Chapman J.A."/>
            <person name="Shapiro H."/>
            <person name="Aerts A."/>
            <person name="Otillar R.P."/>
            <person name="Terry A.Y."/>
            <person name="Boore J.L."/>
            <person name="Grigoriev I.V."/>
            <person name="Lindberg D.R."/>
            <person name="Seaver E.C."/>
            <person name="Weisblat D.A."/>
            <person name="Putnam N.H."/>
            <person name="Rokhsar D.S."/>
        </authorList>
    </citation>
    <scope>NUCLEOTIDE SEQUENCE</scope>
    <source>
        <strain evidence="12 14">I ESC-2004</strain>
    </source>
</reference>
<evidence type="ECO:0000256" key="10">
    <source>
        <dbReference type="RuleBase" id="RU003829"/>
    </source>
</evidence>
<dbReference type="SMART" id="SM00884">
    <property type="entry name" value="Cullin_Nedd8"/>
    <property type="match status" value="1"/>
</dbReference>
<dbReference type="FunFam" id="3.30.230.130:FF:000003">
    <property type="entry name" value="Cullin 2"/>
    <property type="match status" value="1"/>
</dbReference>
<dbReference type="InterPro" id="IPR016159">
    <property type="entry name" value="Cullin_repeat-like_dom_sf"/>
</dbReference>
<evidence type="ECO:0000256" key="9">
    <source>
        <dbReference type="PROSITE-ProRule" id="PRU00330"/>
    </source>
</evidence>
<keyword evidence="5" id="KW-0833">Ubl conjugation pathway</keyword>
<dbReference type="Pfam" id="PF10557">
    <property type="entry name" value="Cullin_Nedd8"/>
    <property type="match status" value="1"/>
</dbReference>
<evidence type="ECO:0000256" key="1">
    <source>
        <dbReference type="ARBA" id="ARBA00004123"/>
    </source>
</evidence>
<dbReference type="AlphaFoldDB" id="R7U038"/>
<evidence type="ECO:0000256" key="4">
    <source>
        <dbReference type="ARBA" id="ARBA00022499"/>
    </source>
</evidence>
<dbReference type="OMA" id="PRPVWND"/>
<dbReference type="EMBL" id="KB306751">
    <property type="protein sequence ID" value="ELT99573.1"/>
    <property type="molecule type" value="Genomic_DNA"/>
</dbReference>
<name>R7U038_CAPTE</name>
<dbReference type="SUPFAM" id="SSF74788">
    <property type="entry name" value="Cullin repeat-like"/>
    <property type="match status" value="1"/>
</dbReference>
<comment type="pathway">
    <text evidence="2">Protein modification; protein ubiquitination.</text>
</comment>
<dbReference type="Gene3D" id="3.30.230.130">
    <property type="entry name" value="Cullin, Chain C, Domain 2"/>
    <property type="match status" value="1"/>
</dbReference>
<dbReference type="InterPro" id="IPR001373">
    <property type="entry name" value="Cullin_N"/>
</dbReference>
<dbReference type="HOGENOM" id="CLU_004747_6_1_1"/>
<keyword evidence="7" id="KW-0539">Nucleus</keyword>
<evidence type="ECO:0000313" key="12">
    <source>
        <dbReference type="EMBL" id="ELT99573.1"/>
    </source>
</evidence>
<keyword evidence="14" id="KW-1185">Reference proteome</keyword>
<dbReference type="InterPro" id="IPR019559">
    <property type="entry name" value="Cullin_neddylation_domain"/>
</dbReference>
<dbReference type="GO" id="GO:0031625">
    <property type="term" value="F:ubiquitin protein ligase binding"/>
    <property type="evidence" value="ECO:0007669"/>
    <property type="project" value="InterPro"/>
</dbReference>
<evidence type="ECO:0000256" key="8">
    <source>
        <dbReference type="ARBA" id="ARBA00069610"/>
    </source>
</evidence>
<gene>
    <name evidence="12" type="ORF">CAPTEDRAFT_175514</name>
</gene>
<accession>R7U038</accession>
<dbReference type="FunFam" id="1.20.1310.10:FF:000022">
    <property type="entry name" value="Cullin-2 isoform 2"/>
    <property type="match status" value="1"/>
</dbReference>
<dbReference type="InterPro" id="IPR036390">
    <property type="entry name" value="WH_DNA-bd_sf"/>
</dbReference>
<dbReference type="FunFam" id="1.20.1310.10:FF:000018">
    <property type="entry name" value="Cullin 2"/>
    <property type="match status" value="1"/>
</dbReference>
<keyword evidence="6" id="KW-0832">Ubl conjugation</keyword>
<dbReference type="GO" id="GO:0005634">
    <property type="term" value="C:nucleus"/>
    <property type="evidence" value="ECO:0007669"/>
    <property type="project" value="UniProtKB-SubCell"/>
</dbReference>
<dbReference type="GO" id="GO:0006511">
    <property type="term" value="P:ubiquitin-dependent protein catabolic process"/>
    <property type="evidence" value="ECO:0007669"/>
    <property type="project" value="InterPro"/>
</dbReference>
<dbReference type="InterPro" id="IPR036317">
    <property type="entry name" value="Cullin_homology_sf"/>
</dbReference>